<proteinExistence type="inferred from homology"/>
<feature type="compositionally biased region" description="Acidic residues" evidence="4">
    <location>
        <begin position="703"/>
        <end position="756"/>
    </location>
</feature>
<accession>A0A364L585</accession>
<sequence length="990" mass="111186">MSTENYSRKRRRETFNIDVKQVEIYEDLANEKDEVRLKAAHELVSRFTPESKPTEDQVRKALQRLFRGLCSGRKAARIGFSIALTEVLAQVFASKQSADLVDVNVSEAIKIFSSVTDPSGGEPGQERKDYYLGRLFGAEAIIKSHILFQPGVSIEEWNTVVGIIIDIGNAKPWLREESGWVLYRALHELATQKADVKYCEKMIEIISSNGFVKSPEGVAMWLLVQDSFPDAKLPSDVWKYNNDPLDRRDRRTLAKIMKQVSEAEDQSAALGVWNSRLNFAWDAVLSKLADSKPEGKKEKKDKKGKESSRITFEEFWTEVVDDGLFAAASSDERKYWGFLLLMKIIDEGTLHRAEAVFTKNVVRCLMNQLAVEDRYLHRMAVKAAKTIQKRVSKEPPFAAIAVKGLLSGSLQFDQITKTKTVEKIVLEADAESLQMIIERLERLIATPGVEEAKAAASSRQYLADLFVSVVRTRSSAGEEFTPVLQYILSILVRYAYFGGEQGDANPAISLASQELFRNRINSCLNSLISNIKDPAEVAYTVVRQIRDLQKSEEYGKFIIEIDGTIAESVDAAFKSLKKLSSKVKQDDKAKDASIQAFRLVYSLTILQVYNGDADAVSMLDELAFCYSKFWSDKKSKKEDRSDASNALVEILLSFASKPSKLFRRMSEQVFGVFADQITADGLQSLISVVEVKENLAGQQEMFDQQDDDEDGDEEMEDADSLDSDVEVIDVDDADEDDSDDDEDDDDEDDDEEDEEELAAFDAKLAEALGTHHPGDDDEDSDADMNDDEMEAVDEMLVKVFKARQQATTKKKDKQDAKETMTNFKNRVLDLLEIYVKKCHTSVLALDLILPLLRLTRKSTVKQISQRANEVLREYTRLCKGNAIPSLTPNGADSDAEEEEDTIESVWDLLRAVHKEAMISGPAAHSSSASQTSIFLVKVLVAQDKQNISQIVDIYAETRKAQMLSNKCHVQPGFFTDWNNWCVNAGKSMKN</sequence>
<comment type="caution">
    <text evidence="5">The sequence shown here is derived from an EMBL/GenBank/DDBJ whole genome shotgun (WGS) entry which is preliminary data.</text>
</comment>
<keyword evidence="3" id="KW-0539">Nucleus</keyword>
<feature type="region of interest" description="Disordered" evidence="4">
    <location>
        <begin position="702"/>
        <end position="756"/>
    </location>
</feature>
<name>A0A364L585_TALAM</name>
<evidence type="ECO:0008006" key="7">
    <source>
        <dbReference type="Google" id="ProtNLM"/>
    </source>
</evidence>
<evidence type="ECO:0000256" key="4">
    <source>
        <dbReference type="SAM" id="MobiDB-lite"/>
    </source>
</evidence>
<dbReference type="GeneID" id="63796206"/>
<organism evidence="5 6">
    <name type="scientific">Talaromyces amestolkiae</name>
    <dbReference type="NCBI Taxonomy" id="1196081"/>
    <lineage>
        <taxon>Eukaryota</taxon>
        <taxon>Fungi</taxon>
        <taxon>Dikarya</taxon>
        <taxon>Ascomycota</taxon>
        <taxon>Pezizomycotina</taxon>
        <taxon>Eurotiomycetes</taxon>
        <taxon>Eurotiomycetidae</taxon>
        <taxon>Eurotiales</taxon>
        <taxon>Trichocomaceae</taxon>
        <taxon>Talaromyces</taxon>
        <taxon>Talaromyces sect. Talaromyces</taxon>
    </lineage>
</organism>
<evidence type="ECO:0000313" key="5">
    <source>
        <dbReference type="EMBL" id="RAO70978.1"/>
    </source>
</evidence>
<gene>
    <name evidence="5" type="ORF">BHQ10_006990</name>
</gene>
<evidence type="ECO:0000256" key="1">
    <source>
        <dbReference type="ARBA" id="ARBA00004123"/>
    </source>
</evidence>
<dbReference type="AlphaFoldDB" id="A0A364L585"/>
<dbReference type="OrthoDB" id="342531at2759"/>
<comment type="similarity">
    <text evidence="2">Belongs to the MYBBP1A family.</text>
</comment>
<dbReference type="STRING" id="1196081.A0A364L585"/>
<dbReference type="Proteomes" id="UP000249363">
    <property type="component" value="Unassembled WGS sequence"/>
</dbReference>
<reference evidence="5 6" key="1">
    <citation type="journal article" date="2017" name="Biotechnol. Biofuels">
        <title>Differential beta-glucosidase expression as a function of carbon source availability in Talaromyces amestolkiae: a genomic and proteomic approach.</title>
        <authorList>
            <person name="de Eugenio L.I."/>
            <person name="Mendez-Liter J.A."/>
            <person name="Nieto-Dominguez M."/>
            <person name="Alonso L."/>
            <person name="Gil-Munoz J."/>
            <person name="Barriuso J."/>
            <person name="Prieto A."/>
            <person name="Martinez M.J."/>
        </authorList>
    </citation>
    <scope>NUCLEOTIDE SEQUENCE [LARGE SCALE GENOMIC DNA]</scope>
    <source>
        <strain evidence="5 6">CIB</strain>
    </source>
</reference>
<dbReference type="Pfam" id="PF04931">
    <property type="entry name" value="DNA_pol_phi"/>
    <property type="match status" value="1"/>
</dbReference>
<comment type="subcellular location">
    <subcellularLocation>
        <location evidence="1">Nucleus</location>
    </subcellularLocation>
</comment>
<dbReference type="GO" id="GO:0005730">
    <property type="term" value="C:nucleolus"/>
    <property type="evidence" value="ECO:0007669"/>
    <property type="project" value="InterPro"/>
</dbReference>
<dbReference type="GO" id="GO:0006355">
    <property type="term" value="P:regulation of DNA-templated transcription"/>
    <property type="evidence" value="ECO:0007669"/>
    <property type="project" value="InterPro"/>
</dbReference>
<dbReference type="EMBL" id="MIKG01000014">
    <property type="protein sequence ID" value="RAO70978.1"/>
    <property type="molecule type" value="Genomic_DNA"/>
</dbReference>
<dbReference type="PANTHER" id="PTHR13213">
    <property type="entry name" value="MYB-BINDING PROTEIN 1A FAMILY MEMBER"/>
    <property type="match status" value="1"/>
</dbReference>
<protein>
    <recommendedName>
        <fullName evidence="7">DNA polymerase V</fullName>
    </recommendedName>
</protein>
<dbReference type="InterPro" id="IPR007015">
    <property type="entry name" value="DNA_pol_V/MYBBP1A"/>
</dbReference>
<evidence type="ECO:0000256" key="2">
    <source>
        <dbReference type="ARBA" id="ARBA00006809"/>
    </source>
</evidence>
<dbReference type="GO" id="GO:0000182">
    <property type="term" value="F:rDNA binding"/>
    <property type="evidence" value="ECO:0007669"/>
    <property type="project" value="TreeGrafter"/>
</dbReference>
<evidence type="ECO:0000256" key="3">
    <source>
        <dbReference type="ARBA" id="ARBA00023242"/>
    </source>
</evidence>
<keyword evidence="6" id="KW-1185">Reference proteome</keyword>
<evidence type="ECO:0000313" key="6">
    <source>
        <dbReference type="Proteomes" id="UP000249363"/>
    </source>
</evidence>
<dbReference type="InterPro" id="IPR016024">
    <property type="entry name" value="ARM-type_fold"/>
</dbReference>
<dbReference type="PANTHER" id="PTHR13213:SF2">
    <property type="entry name" value="MYB-BINDING PROTEIN 1A"/>
    <property type="match status" value="1"/>
</dbReference>
<dbReference type="RefSeq" id="XP_040735494.1">
    <property type="nucleotide sequence ID" value="XM_040879636.1"/>
</dbReference>
<dbReference type="SUPFAM" id="SSF48371">
    <property type="entry name" value="ARM repeat"/>
    <property type="match status" value="1"/>
</dbReference>